<keyword evidence="1" id="KW-0687">Ribonucleoprotein</keyword>
<keyword evidence="1" id="KW-0689">Ribosomal protein</keyword>
<organism evidence="1 2">
    <name type="scientific">Artemisia annua</name>
    <name type="common">Sweet wormwood</name>
    <dbReference type="NCBI Taxonomy" id="35608"/>
    <lineage>
        <taxon>Eukaryota</taxon>
        <taxon>Viridiplantae</taxon>
        <taxon>Streptophyta</taxon>
        <taxon>Embryophyta</taxon>
        <taxon>Tracheophyta</taxon>
        <taxon>Spermatophyta</taxon>
        <taxon>Magnoliopsida</taxon>
        <taxon>eudicotyledons</taxon>
        <taxon>Gunneridae</taxon>
        <taxon>Pentapetalae</taxon>
        <taxon>asterids</taxon>
        <taxon>campanulids</taxon>
        <taxon>Asterales</taxon>
        <taxon>Asteraceae</taxon>
        <taxon>Asteroideae</taxon>
        <taxon>Anthemideae</taxon>
        <taxon>Artemisiinae</taxon>
        <taxon>Artemisia</taxon>
    </lineage>
</organism>
<accession>A0A2U1PZ07</accession>
<dbReference type="AlphaFoldDB" id="A0A2U1PZ07"/>
<keyword evidence="2" id="KW-1185">Reference proteome</keyword>
<dbReference type="OrthoDB" id="359154at2759"/>
<dbReference type="Proteomes" id="UP000245207">
    <property type="component" value="Unassembled WGS sequence"/>
</dbReference>
<dbReference type="GO" id="GO:0005840">
    <property type="term" value="C:ribosome"/>
    <property type="evidence" value="ECO:0007669"/>
    <property type="project" value="UniProtKB-KW"/>
</dbReference>
<reference evidence="1 2" key="1">
    <citation type="journal article" date="2018" name="Mol. Plant">
        <title>The genome of Artemisia annua provides insight into the evolution of Asteraceae family and artemisinin biosynthesis.</title>
        <authorList>
            <person name="Shen Q."/>
            <person name="Zhang L."/>
            <person name="Liao Z."/>
            <person name="Wang S."/>
            <person name="Yan T."/>
            <person name="Shi P."/>
            <person name="Liu M."/>
            <person name="Fu X."/>
            <person name="Pan Q."/>
            <person name="Wang Y."/>
            <person name="Lv Z."/>
            <person name="Lu X."/>
            <person name="Zhang F."/>
            <person name="Jiang W."/>
            <person name="Ma Y."/>
            <person name="Chen M."/>
            <person name="Hao X."/>
            <person name="Li L."/>
            <person name="Tang Y."/>
            <person name="Lv G."/>
            <person name="Zhou Y."/>
            <person name="Sun X."/>
            <person name="Brodelius P.E."/>
            <person name="Rose J.K.C."/>
            <person name="Tang K."/>
        </authorList>
    </citation>
    <scope>NUCLEOTIDE SEQUENCE [LARGE SCALE GENOMIC DNA]</scope>
    <source>
        <strain evidence="2">cv. Huhao1</strain>
        <tissue evidence="1">Leaf</tissue>
    </source>
</reference>
<dbReference type="STRING" id="35608.A0A2U1PZ07"/>
<comment type="caution">
    <text evidence="1">The sequence shown here is derived from an EMBL/GenBank/DDBJ whole genome shotgun (WGS) entry which is preliminary data.</text>
</comment>
<protein>
    <submittedName>
        <fullName evidence="1">50S ribosomal protein L24 protein</fullName>
    </submittedName>
</protein>
<dbReference type="EMBL" id="PKPP01000585">
    <property type="protein sequence ID" value="PWA90955.1"/>
    <property type="molecule type" value="Genomic_DNA"/>
</dbReference>
<proteinExistence type="predicted"/>
<gene>
    <name evidence="1" type="ORF">CTI12_AA094720</name>
</gene>
<evidence type="ECO:0000313" key="2">
    <source>
        <dbReference type="Proteomes" id="UP000245207"/>
    </source>
</evidence>
<sequence length="202" mass="22278">MAAMVSLQSSFTALSLSNKSFLGQRLSPCSSSSQTPLIKSTKTPCPPIQAKLKRWERIKCKPNSLPICPPIQPKEILARWPHIDCGCSHGVGVASMFAAVLTCGSYPDFYSCEIKEICKSVSLICLLVVDEGLQANKETMGKKYNEAADPLRQKDKYFKESHVHSDMRPFEHQSSGSLGICLFSILTFLRIMLLCTSDAISN</sequence>
<name>A0A2U1PZ07_ARTAN</name>
<evidence type="ECO:0000313" key="1">
    <source>
        <dbReference type="EMBL" id="PWA90955.1"/>
    </source>
</evidence>